<proteinExistence type="inferred from homology"/>
<dbReference type="PROSITE" id="PS00086">
    <property type="entry name" value="CYTOCHROME_P450"/>
    <property type="match status" value="1"/>
</dbReference>
<name>A0ABQ8C6W5_BRANA</name>
<dbReference type="PANTHER" id="PTHR24286:SF308">
    <property type="entry name" value="CYTOCHROME P450"/>
    <property type="match status" value="1"/>
</dbReference>
<keyword evidence="8" id="KW-0503">Monooxygenase</keyword>
<keyword evidence="3 8" id="KW-0349">Heme</keyword>
<dbReference type="Gene3D" id="1.10.630.10">
    <property type="entry name" value="Cytochrome P450"/>
    <property type="match status" value="1"/>
</dbReference>
<keyword evidence="4 10" id="KW-0812">Transmembrane</keyword>
<evidence type="ECO:0000256" key="2">
    <source>
        <dbReference type="ARBA" id="ARBA00010617"/>
    </source>
</evidence>
<keyword evidence="12" id="KW-1185">Reference proteome</keyword>
<dbReference type="CDD" id="cd11043">
    <property type="entry name" value="CYP90-like"/>
    <property type="match status" value="1"/>
</dbReference>
<evidence type="ECO:0000256" key="5">
    <source>
        <dbReference type="ARBA" id="ARBA00022723"/>
    </source>
</evidence>
<keyword evidence="9" id="KW-0175">Coiled coil</keyword>
<evidence type="ECO:0000256" key="7">
    <source>
        <dbReference type="ARBA" id="ARBA00023004"/>
    </source>
</evidence>
<evidence type="ECO:0000256" key="1">
    <source>
        <dbReference type="ARBA" id="ARBA00004167"/>
    </source>
</evidence>
<dbReference type="PANTHER" id="PTHR24286">
    <property type="entry name" value="CYTOCHROME P450 26"/>
    <property type="match status" value="1"/>
</dbReference>
<keyword evidence="8" id="KW-0560">Oxidoreductase</keyword>
<feature type="coiled-coil region" evidence="9">
    <location>
        <begin position="227"/>
        <end position="254"/>
    </location>
</feature>
<evidence type="ECO:0000313" key="12">
    <source>
        <dbReference type="Proteomes" id="UP000824890"/>
    </source>
</evidence>
<feature type="transmembrane region" description="Helical" evidence="10">
    <location>
        <begin position="7"/>
        <end position="24"/>
    </location>
</feature>
<keyword evidence="5 8" id="KW-0479">Metal-binding</keyword>
<evidence type="ECO:0000256" key="10">
    <source>
        <dbReference type="SAM" id="Phobius"/>
    </source>
</evidence>
<evidence type="ECO:0008006" key="13">
    <source>
        <dbReference type="Google" id="ProtNLM"/>
    </source>
</evidence>
<accession>A0ABQ8C6W5</accession>
<dbReference type="PRINTS" id="PR00465">
    <property type="entry name" value="EP450IV"/>
</dbReference>
<evidence type="ECO:0000256" key="3">
    <source>
        <dbReference type="ARBA" id="ARBA00022617"/>
    </source>
</evidence>
<dbReference type="EMBL" id="JAGKQM010000009">
    <property type="protein sequence ID" value="KAH0912814.1"/>
    <property type="molecule type" value="Genomic_DNA"/>
</dbReference>
<comment type="caution">
    <text evidence="11">The sequence shown here is derived from an EMBL/GenBank/DDBJ whole genome shotgun (WGS) entry which is preliminary data.</text>
</comment>
<gene>
    <name evidence="11" type="ORF">HID58_036135</name>
</gene>
<evidence type="ECO:0000256" key="4">
    <source>
        <dbReference type="ARBA" id="ARBA00022692"/>
    </source>
</evidence>
<sequence length="499" mass="57524">MSFTWNVVYVIIALVVVKISQWLWQWSNPNSKGSGKLPPGSMGFPIIGETFEFFRSSGLLEIPPFFQKRMLRYGPLFRTNILGSRTVISTDADVIYEIFRQENQSFIQSYPDIFVKVLGKDNVFFKTGDIHRHIKHATMHLIGSEGLKRKLIGFMNRTTREHLRWKATQGAFNLRHAASNLIVSYITPQMISNLKPETQEKLIDHFKTFNIEWFQSPFALTTWKTVYKVLRARKEAVKIINEALEKRKDSIEKQGDFLDTLLEEMKKEGSIFYKESIVSLLLNIGFVSRDSTSYATALTVNFISKNPRVLTELKREHEAIVQKRDDKEPGLGWDEYKNCMPFTRMVIYESLRLANLGTIIFRKAVKDVEVKGNEPQLLIYPFSKILIRRYTIPAGWIVAVAPSVVHYNSEIYENPLEFNPWRWEGKDLQSPGSKTLMVFGGGARQCIGSDLARLHLAVFIHHFVTTYDFSVVQECEICRVPFPFFTKDLVINISPKSPS</sequence>
<evidence type="ECO:0000313" key="11">
    <source>
        <dbReference type="EMBL" id="KAH0912814.1"/>
    </source>
</evidence>
<dbReference type="PRINTS" id="PR00385">
    <property type="entry name" value="P450"/>
</dbReference>
<evidence type="ECO:0000256" key="9">
    <source>
        <dbReference type="SAM" id="Coils"/>
    </source>
</evidence>
<keyword evidence="7 8" id="KW-0408">Iron</keyword>
<dbReference type="InterPro" id="IPR017972">
    <property type="entry name" value="Cyt_P450_CS"/>
</dbReference>
<comment type="similarity">
    <text evidence="2 8">Belongs to the cytochrome P450 family.</text>
</comment>
<evidence type="ECO:0000256" key="6">
    <source>
        <dbReference type="ARBA" id="ARBA00022989"/>
    </source>
</evidence>
<evidence type="ECO:0000256" key="8">
    <source>
        <dbReference type="RuleBase" id="RU000461"/>
    </source>
</evidence>
<dbReference type="Proteomes" id="UP000824890">
    <property type="component" value="Unassembled WGS sequence"/>
</dbReference>
<reference evidence="11 12" key="1">
    <citation type="submission" date="2021-05" db="EMBL/GenBank/DDBJ databases">
        <title>Genome Assembly of Synthetic Allotetraploid Brassica napus Reveals Homoeologous Exchanges between Subgenomes.</title>
        <authorList>
            <person name="Davis J.T."/>
        </authorList>
    </citation>
    <scope>NUCLEOTIDE SEQUENCE [LARGE SCALE GENOMIC DNA]</scope>
    <source>
        <strain evidence="12">cv. Da-Ae</strain>
        <tissue evidence="11">Seedling</tissue>
    </source>
</reference>
<protein>
    <recommendedName>
        <fullName evidence="13">Cytochrome P450</fullName>
    </recommendedName>
</protein>
<comment type="subcellular location">
    <subcellularLocation>
        <location evidence="1">Membrane</location>
        <topology evidence="1">Single-pass membrane protein</topology>
    </subcellularLocation>
</comment>
<dbReference type="InterPro" id="IPR001128">
    <property type="entry name" value="Cyt_P450"/>
</dbReference>
<dbReference type="SUPFAM" id="SSF48264">
    <property type="entry name" value="Cytochrome P450"/>
    <property type="match status" value="1"/>
</dbReference>
<organism evidence="11 12">
    <name type="scientific">Brassica napus</name>
    <name type="common">Rape</name>
    <dbReference type="NCBI Taxonomy" id="3708"/>
    <lineage>
        <taxon>Eukaryota</taxon>
        <taxon>Viridiplantae</taxon>
        <taxon>Streptophyta</taxon>
        <taxon>Embryophyta</taxon>
        <taxon>Tracheophyta</taxon>
        <taxon>Spermatophyta</taxon>
        <taxon>Magnoliopsida</taxon>
        <taxon>eudicotyledons</taxon>
        <taxon>Gunneridae</taxon>
        <taxon>Pentapetalae</taxon>
        <taxon>rosids</taxon>
        <taxon>malvids</taxon>
        <taxon>Brassicales</taxon>
        <taxon>Brassicaceae</taxon>
        <taxon>Brassiceae</taxon>
        <taxon>Brassica</taxon>
    </lineage>
</organism>
<dbReference type="InterPro" id="IPR002403">
    <property type="entry name" value="Cyt_P450_E_grp-IV"/>
</dbReference>
<dbReference type="InterPro" id="IPR036396">
    <property type="entry name" value="Cyt_P450_sf"/>
</dbReference>
<dbReference type="Pfam" id="PF00067">
    <property type="entry name" value="p450"/>
    <property type="match status" value="1"/>
</dbReference>
<keyword evidence="6 10" id="KW-1133">Transmembrane helix</keyword>
<keyword evidence="10" id="KW-0472">Membrane</keyword>